<reference evidence="1 2" key="1">
    <citation type="journal article" date="2018" name="Sci. Rep.">
        <title>Genomic signatures of local adaptation to the degree of environmental predictability in rotifers.</title>
        <authorList>
            <person name="Franch-Gras L."/>
            <person name="Hahn C."/>
            <person name="Garcia-Roger E.M."/>
            <person name="Carmona M.J."/>
            <person name="Serra M."/>
            <person name="Gomez A."/>
        </authorList>
    </citation>
    <scope>NUCLEOTIDE SEQUENCE [LARGE SCALE GENOMIC DNA]</scope>
    <source>
        <strain evidence="1">HYR1</strain>
    </source>
</reference>
<organism evidence="1 2">
    <name type="scientific">Brachionus plicatilis</name>
    <name type="common">Marine rotifer</name>
    <name type="synonym">Brachionus muelleri</name>
    <dbReference type="NCBI Taxonomy" id="10195"/>
    <lineage>
        <taxon>Eukaryota</taxon>
        <taxon>Metazoa</taxon>
        <taxon>Spiralia</taxon>
        <taxon>Gnathifera</taxon>
        <taxon>Rotifera</taxon>
        <taxon>Eurotatoria</taxon>
        <taxon>Monogononta</taxon>
        <taxon>Pseudotrocha</taxon>
        <taxon>Ploima</taxon>
        <taxon>Brachionidae</taxon>
        <taxon>Brachionus</taxon>
    </lineage>
</organism>
<evidence type="ECO:0000313" key="2">
    <source>
        <dbReference type="Proteomes" id="UP000276133"/>
    </source>
</evidence>
<gene>
    <name evidence="1" type="ORF">BpHYR1_019275</name>
</gene>
<evidence type="ECO:0000313" key="1">
    <source>
        <dbReference type="EMBL" id="RNA13650.1"/>
    </source>
</evidence>
<keyword evidence="2" id="KW-1185">Reference proteome</keyword>
<accession>A0A3M7QQN3</accession>
<dbReference type="AlphaFoldDB" id="A0A3M7QQN3"/>
<comment type="caution">
    <text evidence="1">The sequence shown here is derived from an EMBL/GenBank/DDBJ whole genome shotgun (WGS) entry which is preliminary data.</text>
</comment>
<sequence length="67" mass="8102">MYVSNTNKKMKMISNDNYSVKRFIFFIKPFLIVEFLENLWNKFENFTSSPQIRNQQSELEITETCLL</sequence>
<dbReference type="Proteomes" id="UP000276133">
    <property type="component" value="Unassembled WGS sequence"/>
</dbReference>
<name>A0A3M7QQN3_BRAPC</name>
<protein>
    <submittedName>
        <fullName evidence="1">Uncharacterized protein</fullName>
    </submittedName>
</protein>
<dbReference type="EMBL" id="REGN01005352">
    <property type="protein sequence ID" value="RNA13650.1"/>
    <property type="molecule type" value="Genomic_DNA"/>
</dbReference>
<proteinExistence type="predicted"/>